<keyword evidence="5 9" id="KW-1133">Transmembrane helix</keyword>
<evidence type="ECO:0000259" key="10">
    <source>
        <dbReference type="PROSITE" id="PS51847"/>
    </source>
</evidence>
<evidence type="ECO:0000313" key="12">
    <source>
        <dbReference type="Proteomes" id="UP000308199"/>
    </source>
</evidence>
<dbReference type="EMBL" id="SGPK01000020">
    <property type="protein sequence ID" value="THH11111.1"/>
    <property type="molecule type" value="Genomic_DNA"/>
</dbReference>
<comment type="caution">
    <text evidence="11">The sequence shown here is derived from an EMBL/GenBank/DDBJ whole genome shotgun (WGS) entry which is preliminary data.</text>
</comment>
<dbReference type="GO" id="GO:0015914">
    <property type="term" value="P:phospholipid transport"/>
    <property type="evidence" value="ECO:0007669"/>
    <property type="project" value="TreeGrafter"/>
</dbReference>
<dbReference type="GO" id="GO:0005789">
    <property type="term" value="C:endoplasmic reticulum membrane"/>
    <property type="evidence" value="ECO:0007669"/>
    <property type="project" value="UniProtKB-SubCell"/>
</dbReference>
<organism evidence="11 12">
    <name type="scientific">Phellinidium pouzarii</name>
    <dbReference type="NCBI Taxonomy" id="167371"/>
    <lineage>
        <taxon>Eukaryota</taxon>
        <taxon>Fungi</taxon>
        <taxon>Dikarya</taxon>
        <taxon>Basidiomycota</taxon>
        <taxon>Agaricomycotina</taxon>
        <taxon>Agaricomycetes</taxon>
        <taxon>Hymenochaetales</taxon>
        <taxon>Hymenochaetaceae</taxon>
        <taxon>Phellinidium</taxon>
    </lineage>
</organism>
<dbReference type="GO" id="GO:1990456">
    <property type="term" value="P:mitochondrion-endoplasmic reticulum membrane tethering"/>
    <property type="evidence" value="ECO:0007669"/>
    <property type="project" value="TreeGrafter"/>
</dbReference>
<evidence type="ECO:0000256" key="2">
    <source>
        <dbReference type="ARBA" id="ARBA00022448"/>
    </source>
</evidence>
<dbReference type="Pfam" id="PF10296">
    <property type="entry name" value="MMM1"/>
    <property type="match status" value="1"/>
</dbReference>
<evidence type="ECO:0000256" key="7">
    <source>
        <dbReference type="ARBA" id="ARBA00023121"/>
    </source>
</evidence>
<dbReference type="Proteomes" id="UP000308199">
    <property type="component" value="Unassembled WGS sequence"/>
</dbReference>
<evidence type="ECO:0000256" key="3">
    <source>
        <dbReference type="ARBA" id="ARBA00022692"/>
    </source>
</evidence>
<sequence>MGANYIFSLTPTFTQGLVFGQLSILVLLILILKYLFLESEPPSSASPLAYSGPSFDRERVSKSRTSVDDTVLGSGKDGAESTAWFNLLLRQVVKTYRSKLRNDLPGPDGDEVARRRIERFANSIRPQSFVDPIHILSVDLGSSAPRISNTRIKERNPDTTELDQAVFDMNYTDTLSVSLSTSVLFHYPIPYFVRLPITLNVSLSLFSSSVLLTPPDPLSTNPTLTITLPPTFTLELKTTSLMGRHAKLADVPKLHEMIQAQVRRVLAERGTWKVVMPWVATVEEVKEELVREEDPALVVDDS</sequence>
<accession>A0A4S4LIK0</accession>
<dbReference type="OrthoDB" id="5599157at2759"/>
<dbReference type="AlphaFoldDB" id="A0A4S4LIK0"/>
<evidence type="ECO:0000256" key="9">
    <source>
        <dbReference type="SAM" id="Phobius"/>
    </source>
</evidence>
<dbReference type="PANTHER" id="PTHR13466:SF0">
    <property type="entry name" value="SMP-LTD DOMAIN-CONTAINING PROTEIN"/>
    <property type="match status" value="1"/>
</dbReference>
<feature type="domain" description="SMP-LTD" evidence="10">
    <location>
        <begin position="78"/>
        <end position="285"/>
    </location>
</feature>
<protein>
    <recommendedName>
        <fullName evidence="10">SMP-LTD domain-containing protein</fullName>
    </recommendedName>
</protein>
<comment type="subcellular location">
    <subcellularLocation>
        <location evidence="1">Endoplasmic reticulum membrane</location>
    </subcellularLocation>
</comment>
<gene>
    <name evidence="11" type="ORF">EW145_g857</name>
</gene>
<dbReference type="PANTHER" id="PTHR13466">
    <property type="entry name" value="TEX2 PROTEIN-RELATED"/>
    <property type="match status" value="1"/>
</dbReference>
<dbReference type="PROSITE" id="PS51847">
    <property type="entry name" value="SMP"/>
    <property type="match status" value="1"/>
</dbReference>
<evidence type="ECO:0000256" key="8">
    <source>
        <dbReference type="ARBA" id="ARBA00023136"/>
    </source>
</evidence>
<dbReference type="GO" id="GO:0008289">
    <property type="term" value="F:lipid binding"/>
    <property type="evidence" value="ECO:0007669"/>
    <property type="project" value="UniProtKB-KW"/>
</dbReference>
<dbReference type="CDD" id="cd21671">
    <property type="entry name" value="SMP_Mmm1"/>
    <property type="match status" value="1"/>
</dbReference>
<keyword evidence="7" id="KW-0446">Lipid-binding</keyword>
<dbReference type="InterPro" id="IPR031468">
    <property type="entry name" value="SMP_LBD"/>
</dbReference>
<keyword evidence="12" id="KW-1185">Reference proteome</keyword>
<evidence type="ECO:0000256" key="5">
    <source>
        <dbReference type="ARBA" id="ARBA00022989"/>
    </source>
</evidence>
<keyword evidence="8 9" id="KW-0472">Membrane</keyword>
<keyword evidence="4" id="KW-0256">Endoplasmic reticulum</keyword>
<evidence type="ECO:0000313" key="11">
    <source>
        <dbReference type="EMBL" id="THH11111.1"/>
    </source>
</evidence>
<reference evidence="11 12" key="1">
    <citation type="submission" date="2019-02" db="EMBL/GenBank/DDBJ databases">
        <title>Genome sequencing of the rare red list fungi Phellinidium pouzarii.</title>
        <authorList>
            <person name="Buettner E."/>
            <person name="Kellner H."/>
        </authorList>
    </citation>
    <scope>NUCLEOTIDE SEQUENCE [LARGE SCALE GENOMIC DNA]</scope>
    <source>
        <strain evidence="11 12">DSM 108285</strain>
    </source>
</reference>
<dbReference type="InterPro" id="IPR019411">
    <property type="entry name" value="MMM1_dom"/>
</dbReference>
<evidence type="ECO:0000256" key="4">
    <source>
        <dbReference type="ARBA" id="ARBA00022824"/>
    </source>
</evidence>
<name>A0A4S4LIK0_9AGAM</name>
<feature type="transmembrane region" description="Helical" evidence="9">
    <location>
        <begin position="17"/>
        <end position="36"/>
    </location>
</feature>
<evidence type="ECO:0000256" key="1">
    <source>
        <dbReference type="ARBA" id="ARBA00004586"/>
    </source>
</evidence>
<evidence type="ECO:0000256" key="6">
    <source>
        <dbReference type="ARBA" id="ARBA00023055"/>
    </source>
</evidence>
<keyword evidence="2" id="KW-0813">Transport</keyword>
<keyword evidence="6" id="KW-0445">Lipid transport</keyword>
<keyword evidence="3 9" id="KW-0812">Transmembrane</keyword>
<proteinExistence type="predicted"/>
<dbReference type="GO" id="GO:0032865">
    <property type="term" value="C:ERMES complex"/>
    <property type="evidence" value="ECO:0007669"/>
    <property type="project" value="TreeGrafter"/>
</dbReference>